<dbReference type="InterPro" id="IPR007305">
    <property type="entry name" value="Vesicle_transpt_Got1/SFT2"/>
</dbReference>
<name>A0A267DLY9_9PLAT</name>
<keyword evidence="4 9" id="KW-0812">Transmembrane</keyword>
<feature type="non-terminal residue" evidence="10">
    <location>
        <position position="1"/>
    </location>
</feature>
<comment type="function">
    <text evidence="1 9">May be involved in fusion of retrograde transport vesicles derived from an endocytic compartment with the Golgi complex.</text>
</comment>
<protein>
    <recommendedName>
        <fullName evidence="9">Vesicle transport protein</fullName>
    </recommendedName>
</protein>
<keyword evidence="7 9" id="KW-0472">Membrane</keyword>
<accession>A0A267DLY9</accession>
<sequence length="165" mass="18403">LTSMDKLKKVLSGNDDDNTDREGIMTEFSDRTTFSWSSRIKGFIACFVIGWIFSLLGSALIALPHGLVIFATFYTIGNVLSLASTCFLMGPINQLKKMFAPTRLIATLLMLLFMALTLMAAIWWKKSVLAVIFCLLQFLALVWYSISYIPYARTAIKNAFSACMG</sequence>
<keyword evidence="11" id="KW-1185">Reference proteome</keyword>
<evidence type="ECO:0000313" key="10">
    <source>
        <dbReference type="EMBL" id="PAA50318.1"/>
    </source>
</evidence>
<evidence type="ECO:0000256" key="4">
    <source>
        <dbReference type="ARBA" id="ARBA00022692"/>
    </source>
</evidence>
<feature type="transmembrane region" description="Helical" evidence="9">
    <location>
        <begin position="42"/>
        <end position="63"/>
    </location>
</feature>
<evidence type="ECO:0000256" key="6">
    <source>
        <dbReference type="ARBA" id="ARBA00022989"/>
    </source>
</evidence>
<evidence type="ECO:0000313" key="11">
    <source>
        <dbReference type="Proteomes" id="UP000215902"/>
    </source>
</evidence>
<dbReference type="PANTHER" id="PTHR23137">
    <property type="entry name" value="VESICLE TRANSPORT PROTEIN-RELATED"/>
    <property type="match status" value="1"/>
</dbReference>
<evidence type="ECO:0000256" key="8">
    <source>
        <dbReference type="ARBA" id="ARBA00025800"/>
    </source>
</evidence>
<dbReference type="OrthoDB" id="73614at2759"/>
<keyword evidence="3 9" id="KW-0813">Transport</keyword>
<dbReference type="STRING" id="282301.A0A267DLY9"/>
<dbReference type="InterPro" id="IPR011691">
    <property type="entry name" value="Vesicle_transpt_SFT2"/>
</dbReference>
<keyword evidence="6 9" id="KW-1133">Transmembrane helix</keyword>
<dbReference type="Proteomes" id="UP000215902">
    <property type="component" value="Unassembled WGS sequence"/>
</dbReference>
<reference evidence="10 11" key="1">
    <citation type="submission" date="2017-06" db="EMBL/GenBank/DDBJ databases">
        <title>A platform for efficient transgenesis in Macrostomum lignano, a flatworm model organism for stem cell research.</title>
        <authorList>
            <person name="Berezikov E."/>
        </authorList>
    </citation>
    <scope>NUCLEOTIDE SEQUENCE [LARGE SCALE GENOMIC DNA]</scope>
    <source>
        <strain evidence="10">DV1</strain>
        <tissue evidence="10">Whole organism</tissue>
    </source>
</reference>
<comment type="subcellular location">
    <subcellularLocation>
        <location evidence="2 9">Membrane</location>
        <topology evidence="2 9">Multi-pass membrane protein</topology>
    </subcellularLocation>
</comment>
<dbReference type="PANTHER" id="PTHR23137:SF6">
    <property type="entry name" value="VESICLE TRANSPORT PROTEIN"/>
    <property type="match status" value="1"/>
</dbReference>
<dbReference type="GO" id="GO:0015031">
    <property type="term" value="P:protein transport"/>
    <property type="evidence" value="ECO:0007669"/>
    <property type="project" value="UniProtKB-KW"/>
</dbReference>
<dbReference type="GO" id="GO:0012505">
    <property type="term" value="C:endomembrane system"/>
    <property type="evidence" value="ECO:0007669"/>
    <property type="project" value="UniProtKB-ARBA"/>
</dbReference>
<comment type="similarity">
    <text evidence="8 9">Belongs to the SFT2 family.</text>
</comment>
<dbReference type="Pfam" id="PF04178">
    <property type="entry name" value="Got1"/>
    <property type="match status" value="1"/>
</dbReference>
<proteinExistence type="inferred from homology"/>
<evidence type="ECO:0000256" key="2">
    <source>
        <dbReference type="ARBA" id="ARBA00004141"/>
    </source>
</evidence>
<dbReference type="GO" id="GO:0005737">
    <property type="term" value="C:cytoplasm"/>
    <property type="evidence" value="ECO:0007669"/>
    <property type="project" value="UniProtKB-ARBA"/>
</dbReference>
<keyword evidence="5 9" id="KW-0653">Protein transport</keyword>
<dbReference type="AlphaFoldDB" id="A0A267DLY9"/>
<evidence type="ECO:0000256" key="1">
    <source>
        <dbReference type="ARBA" id="ARBA00003566"/>
    </source>
</evidence>
<comment type="caution">
    <text evidence="10">The sequence shown here is derived from an EMBL/GenBank/DDBJ whole genome shotgun (WGS) entry which is preliminary data.</text>
</comment>
<evidence type="ECO:0000256" key="3">
    <source>
        <dbReference type="ARBA" id="ARBA00022448"/>
    </source>
</evidence>
<evidence type="ECO:0000256" key="7">
    <source>
        <dbReference type="ARBA" id="ARBA00023136"/>
    </source>
</evidence>
<feature type="transmembrane region" description="Helical" evidence="9">
    <location>
        <begin position="104"/>
        <end position="124"/>
    </location>
</feature>
<organism evidence="10 11">
    <name type="scientific">Macrostomum lignano</name>
    <dbReference type="NCBI Taxonomy" id="282301"/>
    <lineage>
        <taxon>Eukaryota</taxon>
        <taxon>Metazoa</taxon>
        <taxon>Spiralia</taxon>
        <taxon>Lophotrochozoa</taxon>
        <taxon>Platyhelminthes</taxon>
        <taxon>Rhabditophora</taxon>
        <taxon>Macrostomorpha</taxon>
        <taxon>Macrostomida</taxon>
        <taxon>Macrostomidae</taxon>
        <taxon>Macrostomum</taxon>
    </lineage>
</organism>
<feature type="transmembrane region" description="Helical" evidence="9">
    <location>
        <begin position="69"/>
        <end position="92"/>
    </location>
</feature>
<feature type="transmembrane region" description="Helical" evidence="9">
    <location>
        <begin position="130"/>
        <end position="151"/>
    </location>
</feature>
<gene>
    <name evidence="10" type="ORF">BOX15_Mlig013861g1</name>
</gene>
<dbReference type="GO" id="GO:0016192">
    <property type="term" value="P:vesicle-mediated transport"/>
    <property type="evidence" value="ECO:0007669"/>
    <property type="project" value="InterPro"/>
</dbReference>
<dbReference type="GO" id="GO:0016020">
    <property type="term" value="C:membrane"/>
    <property type="evidence" value="ECO:0007669"/>
    <property type="project" value="UniProtKB-SubCell"/>
</dbReference>
<evidence type="ECO:0000256" key="9">
    <source>
        <dbReference type="RuleBase" id="RU363111"/>
    </source>
</evidence>
<evidence type="ECO:0000256" key="5">
    <source>
        <dbReference type="ARBA" id="ARBA00022927"/>
    </source>
</evidence>
<dbReference type="EMBL" id="NIVC01003670">
    <property type="protein sequence ID" value="PAA50318.1"/>
    <property type="molecule type" value="Genomic_DNA"/>
</dbReference>